<reference evidence="3 5" key="2">
    <citation type="submission" date="2018-08" db="EMBL/GenBank/DDBJ databases">
        <title>Genomic Encyclopedia of Archaeal and Bacterial Type Strains, Phase II (KMG-II): from individual species to whole genera.</title>
        <authorList>
            <person name="Goeker M."/>
        </authorList>
    </citation>
    <scope>NUCLEOTIDE SEQUENCE [LARGE SCALE GENOMIC DNA]</scope>
    <source>
        <strain evidence="3 5">DSM 2261</strain>
    </source>
</reference>
<accession>A0AAC8Q8S2</accession>
<sequence length="131" mass="14280">MQRQPDSVRRFHLAAGGAFLAAGLFALFYRGPGWRFTRGTLGDLFVVGFLYHLLSLVWRGPMAARAGAIAVLAVGIELAQWARLFTTRPSDPLVVVTGSTFDVWDLVSYAVGLALAVTLERMRGHSTERGS</sequence>
<keyword evidence="1" id="KW-0472">Membrane</keyword>
<feature type="transmembrane region" description="Helical" evidence="1">
    <location>
        <begin position="103"/>
        <end position="119"/>
    </location>
</feature>
<evidence type="ECO:0000313" key="3">
    <source>
        <dbReference type="EMBL" id="REG23192.1"/>
    </source>
</evidence>
<dbReference type="RefSeq" id="WP_053066575.1">
    <property type="nucleotide sequence ID" value="NZ_CP011509.1"/>
</dbReference>
<dbReference type="InterPro" id="IPR021257">
    <property type="entry name" value="DUF2809"/>
</dbReference>
<name>A0AAC8Q8S2_9BACT</name>
<evidence type="ECO:0000313" key="4">
    <source>
        <dbReference type="Proteomes" id="UP000035579"/>
    </source>
</evidence>
<protein>
    <submittedName>
        <fullName evidence="3">Uncharacterized protein DUF2809</fullName>
    </submittedName>
</protein>
<keyword evidence="1" id="KW-1133">Transmembrane helix</keyword>
<dbReference type="Proteomes" id="UP000256345">
    <property type="component" value="Unassembled WGS sequence"/>
</dbReference>
<gene>
    <name evidence="2" type="ORF">AA314_04272</name>
    <name evidence="3" type="ORF">ATI61_11735</name>
</gene>
<dbReference type="Pfam" id="PF10990">
    <property type="entry name" value="DUF2809"/>
    <property type="match status" value="1"/>
</dbReference>
<feature type="transmembrane region" description="Helical" evidence="1">
    <location>
        <begin position="36"/>
        <end position="54"/>
    </location>
</feature>
<reference evidence="2 4" key="1">
    <citation type="submission" date="2015-05" db="EMBL/GenBank/DDBJ databases">
        <title>Genome assembly of Archangium gephyra DSM 2261.</title>
        <authorList>
            <person name="Sharma G."/>
            <person name="Subramanian S."/>
        </authorList>
    </citation>
    <scope>NUCLEOTIDE SEQUENCE [LARGE SCALE GENOMIC DNA]</scope>
    <source>
        <strain evidence="2 4">DSM 2261</strain>
    </source>
</reference>
<keyword evidence="1" id="KW-0812">Transmembrane</keyword>
<dbReference type="EMBL" id="CP011509">
    <property type="protein sequence ID" value="AKJ02646.1"/>
    <property type="molecule type" value="Genomic_DNA"/>
</dbReference>
<organism evidence="2 4">
    <name type="scientific">Archangium gephyra</name>
    <dbReference type="NCBI Taxonomy" id="48"/>
    <lineage>
        <taxon>Bacteria</taxon>
        <taxon>Pseudomonadati</taxon>
        <taxon>Myxococcota</taxon>
        <taxon>Myxococcia</taxon>
        <taxon>Myxococcales</taxon>
        <taxon>Cystobacterineae</taxon>
        <taxon>Archangiaceae</taxon>
        <taxon>Archangium</taxon>
    </lineage>
</organism>
<dbReference type="AlphaFoldDB" id="A0AAC8Q8S2"/>
<dbReference type="Proteomes" id="UP000035579">
    <property type="component" value="Chromosome"/>
</dbReference>
<proteinExistence type="predicted"/>
<keyword evidence="5" id="KW-1185">Reference proteome</keyword>
<evidence type="ECO:0000256" key="1">
    <source>
        <dbReference type="SAM" id="Phobius"/>
    </source>
</evidence>
<dbReference type="KEGG" id="age:AA314_04272"/>
<dbReference type="EMBL" id="QUMU01000017">
    <property type="protein sequence ID" value="REG23192.1"/>
    <property type="molecule type" value="Genomic_DNA"/>
</dbReference>
<evidence type="ECO:0000313" key="2">
    <source>
        <dbReference type="EMBL" id="AKJ02646.1"/>
    </source>
</evidence>
<feature type="transmembrane region" description="Helical" evidence="1">
    <location>
        <begin position="66"/>
        <end position="83"/>
    </location>
</feature>
<feature type="transmembrane region" description="Helical" evidence="1">
    <location>
        <begin position="12"/>
        <end position="30"/>
    </location>
</feature>
<evidence type="ECO:0000313" key="5">
    <source>
        <dbReference type="Proteomes" id="UP000256345"/>
    </source>
</evidence>